<accession>B2KC56</accession>
<keyword evidence="8 14" id="KW-0963">Cytoplasm</keyword>
<evidence type="ECO:0000256" key="10">
    <source>
        <dbReference type="ARBA" id="ARBA00022723"/>
    </source>
</evidence>
<evidence type="ECO:0000256" key="12">
    <source>
        <dbReference type="ARBA" id="ARBA00022801"/>
    </source>
</evidence>
<evidence type="ECO:0000256" key="1">
    <source>
        <dbReference type="ARBA" id="ARBA00000077"/>
    </source>
</evidence>
<dbReference type="GO" id="GO:0005737">
    <property type="term" value="C:cytoplasm"/>
    <property type="evidence" value="ECO:0007669"/>
    <property type="project" value="UniProtKB-SubCell"/>
</dbReference>
<dbReference type="GO" id="GO:0006298">
    <property type="term" value="P:mismatch repair"/>
    <property type="evidence" value="ECO:0007669"/>
    <property type="project" value="TreeGrafter"/>
</dbReference>
<dbReference type="InterPro" id="IPR001352">
    <property type="entry name" value="RNase_HII/HIII"/>
</dbReference>
<dbReference type="HAMAP" id="MF_00052_B">
    <property type="entry name" value="RNase_HII_B"/>
    <property type="match status" value="1"/>
</dbReference>
<feature type="domain" description="RNase H type-2" evidence="17">
    <location>
        <begin position="17"/>
        <end position="210"/>
    </location>
</feature>
<dbReference type="OrthoDB" id="9803420at2"/>
<dbReference type="STRING" id="445932.Emin_0628"/>
<feature type="binding site" evidence="14 15">
    <location>
        <position position="118"/>
    </location>
    <ligand>
        <name>a divalent metal cation</name>
        <dbReference type="ChEBI" id="CHEBI:60240"/>
    </ligand>
</feature>
<evidence type="ECO:0000313" key="18">
    <source>
        <dbReference type="EMBL" id="ACC98183.1"/>
    </source>
</evidence>
<dbReference type="Pfam" id="PF01351">
    <property type="entry name" value="RNase_HII"/>
    <property type="match status" value="1"/>
</dbReference>
<comment type="function">
    <text evidence="3 14 16">Endonuclease that specifically degrades the RNA of RNA-DNA hybrids.</text>
</comment>
<dbReference type="SUPFAM" id="SSF53098">
    <property type="entry name" value="Ribonuclease H-like"/>
    <property type="match status" value="1"/>
</dbReference>
<dbReference type="PROSITE" id="PS51975">
    <property type="entry name" value="RNASE_H_2"/>
    <property type="match status" value="1"/>
</dbReference>
<dbReference type="InterPro" id="IPR012337">
    <property type="entry name" value="RNaseH-like_sf"/>
</dbReference>
<evidence type="ECO:0000256" key="13">
    <source>
        <dbReference type="ARBA" id="ARBA00023211"/>
    </source>
</evidence>
<evidence type="ECO:0000256" key="5">
    <source>
        <dbReference type="ARBA" id="ARBA00007383"/>
    </source>
</evidence>
<evidence type="ECO:0000256" key="16">
    <source>
        <dbReference type="RuleBase" id="RU003515"/>
    </source>
</evidence>
<dbReference type="KEGG" id="emi:Emin_0628"/>
<sequence length="210" mass="23498">MNELQRFDCEILQKNSCALIGIDEAGRGPLAGPVVACAVCAPKEIYHLFEDVNDSKKLTDVKREKIYARINGYKIAYGVGFASAKEIDEINILQATFLAMRRACQKFLDINEALALVDGNHKIKDFLLPQQTVIDGDAKSFSIAMASVIAKVHRDRYMRKAHELYPVYGFDGHKGYGSGKHIAAIKEHGPCKEHRMTFAPLKNLNQLEFL</sequence>
<evidence type="ECO:0000256" key="6">
    <source>
        <dbReference type="ARBA" id="ARBA00012180"/>
    </source>
</evidence>
<keyword evidence="12 14" id="KW-0378">Hydrolase</keyword>
<evidence type="ECO:0000256" key="9">
    <source>
        <dbReference type="ARBA" id="ARBA00022722"/>
    </source>
</evidence>
<evidence type="ECO:0000256" key="15">
    <source>
        <dbReference type="PROSITE-ProRule" id="PRU01319"/>
    </source>
</evidence>
<dbReference type="PANTHER" id="PTHR10954">
    <property type="entry name" value="RIBONUCLEASE H2 SUBUNIT A"/>
    <property type="match status" value="1"/>
</dbReference>
<feature type="binding site" evidence="14 15">
    <location>
        <position position="23"/>
    </location>
    <ligand>
        <name>a divalent metal cation</name>
        <dbReference type="ChEBI" id="CHEBI:60240"/>
    </ligand>
</feature>
<feature type="binding site" evidence="14 15">
    <location>
        <position position="24"/>
    </location>
    <ligand>
        <name>a divalent metal cation</name>
        <dbReference type="ChEBI" id="CHEBI:60240"/>
    </ligand>
</feature>
<keyword evidence="19" id="KW-1185">Reference proteome</keyword>
<evidence type="ECO:0000256" key="11">
    <source>
        <dbReference type="ARBA" id="ARBA00022759"/>
    </source>
</evidence>
<reference evidence="18 19" key="1">
    <citation type="journal article" date="2009" name="Appl. Environ. Microbiol.">
        <title>Genomic analysis of 'Elusimicrobium minutum,' the first cultivated representative of the phylum 'Elusimicrobia' (formerly termite group 1).</title>
        <authorList>
            <person name="Herlemann D.P.R."/>
            <person name="Geissinger O."/>
            <person name="Ikeda-Ohtsubo W."/>
            <person name="Kunin V."/>
            <person name="Sun H."/>
            <person name="Lapidus A."/>
            <person name="Hugenholtz P."/>
            <person name="Brune A."/>
        </authorList>
    </citation>
    <scope>NUCLEOTIDE SEQUENCE [LARGE SCALE GENOMIC DNA]</scope>
    <source>
        <strain evidence="18 19">Pei191</strain>
    </source>
</reference>
<dbReference type="CDD" id="cd07182">
    <property type="entry name" value="RNase_HII_bacteria_HII_like"/>
    <property type="match status" value="1"/>
</dbReference>
<dbReference type="GO" id="GO:0043137">
    <property type="term" value="P:DNA replication, removal of RNA primer"/>
    <property type="evidence" value="ECO:0007669"/>
    <property type="project" value="TreeGrafter"/>
</dbReference>
<dbReference type="InterPro" id="IPR036397">
    <property type="entry name" value="RNaseH_sf"/>
</dbReference>
<keyword evidence="9 14" id="KW-0540">Nuclease</keyword>
<comment type="catalytic activity">
    <reaction evidence="1 14 15 16">
        <text>Endonucleolytic cleavage to 5'-phosphomonoester.</text>
        <dbReference type="EC" id="3.1.26.4"/>
    </reaction>
</comment>
<evidence type="ECO:0000256" key="4">
    <source>
        <dbReference type="ARBA" id="ARBA00004496"/>
    </source>
</evidence>
<comment type="similarity">
    <text evidence="5 14 16">Belongs to the RNase HII family.</text>
</comment>
<evidence type="ECO:0000256" key="7">
    <source>
        <dbReference type="ARBA" id="ARBA00019179"/>
    </source>
</evidence>
<dbReference type="NCBIfam" id="NF000595">
    <property type="entry name" value="PRK00015.1-3"/>
    <property type="match status" value="1"/>
</dbReference>
<evidence type="ECO:0000313" key="19">
    <source>
        <dbReference type="Proteomes" id="UP000001029"/>
    </source>
</evidence>
<dbReference type="AlphaFoldDB" id="B2KC56"/>
<dbReference type="PANTHER" id="PTHR10954:SF18">
    <property type="entry name" value="RIBONUCLEASE HII"/>
    <property type="match status" value="1"/>
</dbReference>
<dbReference type="EMBL" id="CP001055">
    <property type="protein sequence ID" value="ACC98183.1"/>
    <property type="molecule type" value="Genomic_DNA"/>
</dbReference>
<gene>
    <name evidence="14" type="primary">rnhB</name>
    <name evidence="18" type="ordered locus">Emin_0628</name>
</gene>
<dbReference type="Proteomes" id="UP000001029">
    <property type="component" value="Chromosome"/>
</dbReference>
<dbReference type="Gene3D" id="3.30.420.10">
    <property type="entry name" value="Ribonuclease H-like superfamily/Ribonuclease H"/>
    <property type="match status" value="1"/>
</dbReference>
<protein>
    <recommendedName>
        <fullName evidence="7 14">Ribonuclease HII</fullName>
        <shortName evidence="14">RNase HII</shortName>
        <ecNumber evidence="6 14">3.1.26.4</ecNumber>
    </recommendedName>
</protein>
<organism evidence="18 19">
    <name type="scientific">Elusimicrobium minutum (strain Pei191)</name>
    <dbReference type="NCBI Taxonomy" id="445932"/>
    <lineage>
        <taxon>Bacteria</taxon>
        <taxon>Pseudomonadati</taxon>
        <taxon>Elusimicrobiota</taxon>
        <taxon>Elusimicrobia</taxon>
        <taxon>Elusimicrobiales</taxon>
        <taxon>Elusimicrobiaceae</taxon>
        <taxon>Elusimicrobium</taxon>
    </lineage>
</organism>
<keyword evidence="11 14" id="KW-0255">Endonuclease</keyword>
<dbReference type="EC" id="3.1.26.4" evidence="6 14"/>
<proteinExistence type="inferred from homology"/>
<comment type="cofactor">
    <cofactor evidence="2">
        <name>Mg(2+)</name>
        <dbReference type="ChEBI" id="CHEBI:18420"/>
    </cofactor>
</comment>
<comment type="subcellular location">
    <subcellularLocation>
        <location evidence="4 14">Cytoplasm</location>
    </subcellularLocation>
</comment>
<dbReference type="HOGENOM" id="CLU_036532_3_2_0"/>
<keyword evidence="10 14" id="KW-0479">Metal-binding</keyword>
<dbReference type="InterPro" id="IPR022898">
    <property type="entry name" value="RNase_HII"/>
</dbReference>
<dbReference type="InterPro" id="IPR024567">
    <property type="entry name" value="RNase_HII/HIII_dom"/>
</dbReference>
<evidence type="ECO:0000256" key="8">
    <source>
        <dbReference type="ARBA" id="ARBA00022490"/>
    </source>
</evidence>
<dbReference type="GO" id="GO:0030145">
    <property type="term" value="F:manganese ion binding"/>
    <property type="evidence" value="ECO:0007669"/>
    <property type="project" value="UniProtKB-UniRule"/>
</dbReference>
<dbReference type="GO" id="GO:0032299">
    <property type="term" value="C:ribonuclease H2 complex"/>
    <property type="evidence" value="ECO:0007669"/>
    <property type="project" value="TreeGrafter"/>
</dbReference>
<evidence type="ECO:0000256" key="14">
    <source>
        <dbReference type="HAMAP-Rule" id="MF_00052"/>
    </source>
</evidence>
<name>B2KC56_ELUMP</name>
<dbReference type="RefSeq" id="WP_012414798.1">
    <property type="nucleotide sequence ID" value="NC_010644.1"/>
</dbReference>
<evidence type="ECO:0000256" key="2">
    <source>
        <dbReference type="ARBA" id="ARBA00001946"/>
    </source>
</evidence>
<keyword evidence="13 14" id="KW-0464">Manganese</keyword>
<dbReference type="GO" id="GO:0003723">
    <property type="term" value="F:RNA binding"/>
    <property type="evidence" value="ECO:0007669"/>
    <property type="project" value="UniProtKB-UniRule"/>
</dbReference>
<comment type="cofactor">
    <cofactor evidence="14 15">
        <name>Mn(2+)</name>
        <dbReference type="ChEBI" id="CHEBI:29035"/>
    </cofactor>
    <cofactor evidence="14 15">
        <name>Mg(2+)</name>
        <dbReference type="ChEBI" id="CHEBI:18420"/>
    </cofactor>
    <text evidence="14 15">Manganese or magnesium. Binds 1 divalent metal ion per monomer in the absence of substrate. May bind a second metal ion after substrate binding.</text>
</comment>
<evidence type="ECO:0000256" key="3">
    <source>
        <dbReference type="ARBA" id="ARBA00004065"/>
    </source>
</evidence>
<evidence type="ECO:0000259" key="17">
    <source>
        <dbReference type="PROSITE" id="PS51975"/>
    </source>
</evidence>
<dbReference type="GO" id="GO:0004523">
    <property type="term" value="F:RNA-DNA hybrid ribonuclease activity"/>
    <property type="evidence" value="ECO:0007669"/>
    <property type="project" value="UniProtKB-UniRule"/>
</dbReference>